<protein>
    <submittedName>
        <fullName evidence="1">Ferritin-like domain-containing protein</fullName>
    </submittedName>
</protein>
<accession>A0A9X1LDP8</accession>
<dbReference type="PANTHER" id="PTHR30565:SF9">
    <property type="entry name" value="PROTEIN YCIF"/>
    <property type="match status" value="1"/>
</dbReference>
<dbReference type="InterPro" id="IPR047114">
    <property type="entry name" value="YciF"/>
</dbReference>
<dbReference type="Pfam" id="PF05974">
    <property type="entry name" value="DUF892"/>
    <property type="match status" value="1"/>
</dbReference>
<dbReference type="SUPFAM" id="SSF47240">
    <property type="entry name" value="Ferritin-like"/>
    <property type="match status" value="1"/>
</dbReference>
<evidence type="ECO:0000313" key="1">
    <source>
        <dbReference type="EMBL" id="MCB4825112.1"/>
    </source>
</evidence>
<proteinExistence type="predicted"/>
<dbReference type="PANTHER" id="PTHR30565">
    <property type="entry name" value="PROTEIN YCIF"/>
    <property type="match status" value="1"/>
</dbReference>
<organism evidence="1 2">
    <name type="scientific">Roseicella aerolata</name>
    <dbReference type="NCBI Taxonomy" id="2883479"/>
    <lineage>
        <taxon>Bacteria</taxon>
        <taxon>Pseudomonadati</taxon>
        <taxon>Pseudomonadota</taxon>
        <taxon>Alphaproteobacteria</taxon>
        <taxon>Acetobacterales</taxon>
        <taxon>Roseomonadaceae</taxon>
        <taxon>Roseicella</taxon>
    </lineage>
</organism>
<keyword evidence="2" id="KW-1185">Reference proteome</keyword>
<reference evidence="1" key="1">
    <citation type="submission" date="2021-10" db="EMBL/GenBank/DDBJ databases">
        <title>Roseicella aerolatum sp. nov., isolated from aerosols of e-waste dismantling site.</title>
        <authorList>
            <person name="Qin T."/>
        </authorList>
    </citation>
    <scope>NUCLEOTIDE SEQUENCE</scope>
    <source>
        <strain evidence="1">GB24</strain>
    </source>
</reference>
<sequence>MASSIQDIYITGLRNAHALEAQADQLLSRQVERIENYPAMRQRLQQHIEETRRQSKRLEQILQAHGTSESTLKDFATSFMGNMAAMAHAPMQDEVLKNSFANYAFEHYEIASYKALIEMAQQAGDQQGVQLLQESLQEEIAMAEWAGQNLPDVVQTYIRLETQGKKSGI</sequence>
<dbReference type="InterPro" id="IPR012347">
    <property type="entry name" value="Ferritin-like"/>
</dbReference>
<evidence type="ECO:0000313" key="2">
    <source>
        <dbReference type="Proteomes" id="UP001139311"/>
    </source>
</evidence>
<dbReference type="EMBL" id="JAJAQI010000065">
    <property type="protein sequence ID" value="MCB4825112.1"/>
    <property type="molecule type" value="Genomic_DNA"/>
</dbReference>
<gene>
    <name evidence="1" type="ORF">LHA35_25625</name>
</gene>
<dbReference type="InterPro" id="IPR009078">
    <property type="entry name" value="Ferritin-like_SF"/>
</dbReference>
<dbReference type="InterPro" id="IPR010287">
    <property type="entry name" value="DUF892_YciF-like"/>
</dbReference>
<dbReference type="AlphaFoldDB" id="A0A9X1LDP8"/>
<dbReference type="Proteomes" id="UP001139311">
    <property type="component" value="Unassembled WGS sequence"/>
</dbReference>
<name>A0A9X1LDP8_9PROT</name>
<comment type="caution">
    <text evidence="1">The sequence shown here is derived from an EMBL/GenBank/DDBJ whole genome shotgun (WGS) entry which is preliminary data.</text>
</comment>
<dbReference type="RefSeq" id="WP_226613807.1">
    <property type="nucleotide sequence ID" value="NZ_JAJAQI010000065.1"/>
</dbReference>
<dbReference type="Gene3D" id="1.20.1260.10">
    <property type="match status" value="1"/>
</dbReference>